<proteinExistence type="predicted"/>
<accession>A0A9K3GPZ1</accession>
<feature type="region of interest" description="Disordered" evidence="1">
    <location>
        <begin position="23"/>
        <end position="42"/>
    </location>
</feature>
<evidence type="ECO:0000256" key="1">
    <source>
        <dbReference type="SAM" id="MobiDB-lite"/>
    </source>
</evidence>
<sequence>AGEGAVDPVDFTSLGLDIADDILTPPTEGLPATSPDANTLDY</sequence>
<keyword evidence="3" id="KW-1185">Reference proteome</keyword>
<evidence type="ECO:0000313" key="3">
    <source>
        <dbReference type="Proteomes" id="UP000265618"/>
    </source>
</evidence>
<gene>
    <name evidence="2" type="ORF">KIPB_015061</name>
</gene>
<dbReference type="AlphaFoldDB" id="A0A9K3GPZ1"/>
<reference evidence="2 3" key="1">
    <citation type="journal article" date="2018" name="PLoS ONE">
        <title>The draft genome of Kipferlia bialata reveals reductive genome evolution in fornicate parasites.</title>
        <authorList>
            <person name="Tanifuji G."/>
            <person name="Takabayashi S."/>
            <person name="Kume K."/>
            <person name="Takagi M."/>
            <person name="Nakayama T."/>
            <person name="Kamikawa R."/>
            <person name="Inagaki Y."/>
            <person name="Hashimoto T."/>
        </authorList>
    </citation>
    <scope>NUCLEOTIDE SEQUENCE [LARGE SCALE GENOMIC DNA]</scope>
    <source>
        <strain evidence="2">NY0173</strain>
    </source>
</reference>
<evidence type="ECO:0000313" key="2">
    <source>
        <dbReference type="EMBL" id="GIQ91694.1"/>
    </source>
</evidence>
<name>A0A9K3GPZ1_9EUKA</name>
<comment type="caution">
    <text evidence="2">The sequence shown here is derived from an EMBL/GenBank/DDBJ whole genome shotgun (WGS) entry which is preliminary data.</text>
</comment>
<dbReference type="EMBL" id="BDIP01008167">
    <property type="protein sequence ID" value="GIQ91694.1"/>
    <property type="molecule type" value="Genomic_DNA"/>
</dbReference>
<protein>
    <submittedName>
        <fullName evidence="2">Uncharacterized protein</fullName>
    </submittedName>
</protein>
<organism evidence="2 3">
    <name type="scientific">Kipferlia bialata</name>
    <dbReference type="NCBI Taxonomy" id="797122"/>
    <lineage>
        <taxon>Eukaryota</taxon>
        <taxon>Metamonada</taxon>
        <taxon>Carpediemonas-like organisms</taxon>
        <taxon>Kipferlia</taxon>
    </lineage>
</organism>
<feature type="non-terminal residue" evidence="2">
    <location>
        <position position="1"/>
    </location>
</feature>
<dbReference type="Proteomes" id="UP000265618">
    <property type="component" value="Unassembled WGS sequence"/>
</dbReference>